<evidence type="ECO:0000256" key="4">
    <source>
        <dbReference type="ARBA" id="ARBA00022759"/>
    </source>
</evidence>
<keyword evidence="4" id="KW-0255">Endonuclease</keyword>
<dbReference type="Gene3D" id="2.40.70.10">
    <property type="entry name" value="Acid Proteases"/>
    <property type="match status" value="1"/>
</dbReference>
<dbReference type="Pfam" id="PF00098">
    <property type="entry name" value="zf-CCHC"/>
    <property type="match status" value="1"/>
</dbReference>
<keyword evidence="4" id="KW-0378">Hydrolase</keyword>
<feature type="compositionally biased region" description="Basic and acidic residues" evidence="6">
    <location>
        <begin position="266"/>
        <end position="287"/>
    </location>
</feature>
<dbReference type="GO" id="GO:0016779">
    <property type="term" value="F:nucleotidyltransferase activity"/>
    <property type="evidence" value="ECO:0007669"/>
    <property type="project" value="UniProtKB-KW"/>
</dbReference>
<dbReference type="InterPro" id="IPR050951">
    <property type="entry name" value="Retrovirus_Pol_polyprotein"/>
</dbReference>
<dbReference type="GO" id="GO:0003676">
    <property type="term" value="F:nucleic acid binding"/>
    <property type="evidence" value="ECO:0007669"/>
    <property type="project" value="InterPro"/>
</dbReference>
<evidence type="ECO:0000313" key="9">
    <source>
        <dbReference type="Proteomes" id="UP000814243"/>
    </source>
</evidence>
<dbReference type="Proteomes" id="UP000814243">
    <property type="component" value="Unassembled WGS sequence"/>
</dbReference>
<evidence type="ECO:0000256" key="6">
    <source>
        <dbReference type="SAM" id="MobiDB-lite"/>
    </source>
</evidence>
<dbReference type="PANTHER" id="PTHR37984">
    <property type="entry name" value="PROTEIN CBG26694"/>
    <property type="match status" value="1"/>
</dbReference>
<organism evidence="8 9">
    <name type="scientific">Spodoptera exigua</name>
    <name type="common">Beet armyworm</name>
    <name type="synonym">Noctua fulgens</name>
    <dbReference type="NCBI Taxonomy" id="7107"/>
    <lineage>
        <taxon>Eukaryota</taxon>
        <taxon>Metazoa</taxon>
        <taxon>Ecdysozoa</taxon>
        <taxon>Arthropoda</taxon>
        <taxon>Hexapoda</taxon>
        <taxon>Insecta</taxon>
        <taxon>Pterygota</taxon>
        <taxon>Neoptera</taxon>
        <taxon>Endopterygota</taxon>
        <taxon>Lepidoptera</taxon>
        <taxon>Glossata</taxon>
        <taxon>Ditrysia</taxon>
        <taxon>Noctuoidea</taxon>
        <taxon>Noctuidae</taxon>
        <taxon>Amphipyrinae</taxon>
        <taxon>Spodoptera</taxon>
    </lineage>
</organism>
<feature type="compositionally biased region" description="Polar residues" evidence="6">
    <location>
        <begin position="253"/>
        <end position="265"/>
    </location>
</feature>
<dbReference type="GO" id="GO:0008270">
    <property type="term" value="F:zinc ion binding"/>
    <property type="evidence" value="ECO:0007669"/>
    <property type="project" value="UniProtKB-KW"/>
</dbReference>
<accession>A0A922SG88</accession>
<keyword evidence="3" id="KW-0540">Nuclease</keyword>
<dbReference type="GO" id="GO:0004190">
    <property type="term" value="F:aspartic-type endopeptidase activity"/>
    <property type="evidence" value="ECO:0007669"/>
    <property type="project" value="InterPro"/>
</dbReference>
<evidence type="ECO:0000256" key="5">
    <source>
        <dbReference type="PROSITE-ProRule" id="PRU00047"/>
    </source>
</evidence>
<gene>
    <name evidence="8" type="ORF">HF086_007004</name>
</gene>
<evidence type="ECO:0000259" key="7">
    <source>
        <dbReference type="PROSITE" id="PS50158"/>
    </source>
</evidence>
<reference evidence="8" key="1">
    <citation type="journal article" date="2021" name="G3 (Bethesda)">
        <title>Genome and transcriptome analysis of the beet armyworm Spodoptera exigua reveals targets for pest control. .</title>
        <authorList>
            <person name="Simon S."/>
            <person name="Breeschoten T."/>
            <person name="Jansen H.J."/>
            <person name="Dirks R.P."/>
            <person name="Schranz M.E."/>
            <person name="Ros V.I.D."/>
        </authorList>
    </citation>
    <scope>NUCLEOTIDE SEQUENCE</scope>
    <source>
        <strain evidence="8">TB_SE_WUR_2020</strain>
    </source>
</reference>
<evidence type="ECO:0000256" key="3">
    <source>
        <dbReference type="ARBA" id="ARBA00022722"/>
    </source>
</evidence>
<dbReference type="SUPFAM" id="SSF57756">
    <property type="entry name" value="Retrovirus zinc finger-like domains"/>
    <property type="match status" value="1"/>
</dbReference>
<dbReference type="PANTHER" id="PTHR37984:SF5">
    <property type="entry name" value="PROTEIN NYNRIN-LIKE"/>
    <property type="match status" value="1"/>
</dbReference>
<dbReference type="Gene3D" id="4.10.60.10">
    <property type="entry name" value="Zinc finger, CCHC-type"/>
    <property type="match status" value="1"/>
</dbReference>
<keyword evidence="5" id="KW-0863">Zinc-finger</keyword>
<dbReference type="InterPro" id="IPR036875">
    <property type="entry name" value="Znf_CCHC_sf"/>
</dbReference>
<dbReference type="Pfam" id="PF13650">
    <property type="entry name" value="Asp_protease_2"/>
    <property type="match status" value="1"/>
</dbReference>
<feature type="domain" description="CCHC-type" evidence="7">
    <location>
        <begin position="208"/>
        <end position="224"/>
    </location>
</feature>
<evidence type="ECO:0000256" key="2">
    <source>
        <dbReference type="ARBA" id="ARBA00022695"/>
    </source>
</evidence>
<dbReference type="EMBL" id="JACEFF010000490">
    <property type="protein sequence ID" value="KAH9636575.1"/>
    <property type="molecule type" value="Genomic_DNA"/>
</dbReference>
<dbReference type="InterPro" id="IPR001878">
    <property type="entry name" value="Znf_CCHC"/>
</dbReference>
<keyword evidence="5" id="KW-0479">Metal-binding</keyword>
<dbReference type="InterPro" id="IPR021109">
    <property type="entry name" value="Peptidase_aspartic_dom_sf"/>
</dbReference>
<comment type="caution">
    <text evidence="8">The sequence shown here is derived from an EMBL/GenBank/DDBJ whole genome shotgun (WGS) entry which is preliminary data.</text>
</comment>
<dbReference type="SMART" id="SM00343">
    <property type="entry name" value="ZnF_C2HC"/>
    <property type="match status" value="2"/>
</dbReference>
<dbReference type="SUPFAM" id="SSF50630">
    <property type="entry name" value="Acid proteases"/>
    <property type="match status" value="1"/>
</dbReference>
<feature type="domain" description="CCHC-type" evidence="7">
    <location>
        <begin position="231"/>
        <end position="247"/>
    </location>
</feature>
<name>A0A922SG88_SPOEX</name>
<keyword evidence="5" id="KW-0862">Zinc</keyword>
<feature type="region of interest" description="Disordered" evidence="6">
    <location>
        <begin position="249"/>
        <end position="301"/>
    </location>
</feature>
<keyword evidence="2" id="KW-0548">Nucleotidyltransferase</keyword>
<proteinExistence type="predicted"/>
<dbReference type="GO" id="GO:0004519">
    <property type="term" value="F:endonuclease activity"/>
    <property type="evidence" value="ECO:0007669"/>
    <property type="project" value="UniProtKB-KW"/>
</dbReference>
<protein>
    <recommendedName>
        <fullName evidence="7">CCHC-type domain-containing protein</fullName>
    </recommendedName>
</protein>
<dbReference type="PROSITE" id="PS00141">
    <property type="entry name" value="ASP_PROTEASE"/>
    <property type="match status" value="1"/>
</dbReference>
<dbReference type="GO" id="GO:0006508">
    <property type="term" value="P:proteolysis"/>
    <property type="evidence" value="ECO:0007669"/>
    <property type="project" value="InterPro"/>
</dbReference>
<dbReference type="AlphaFoldDB" id="A0A922SG88"/>
<evidence type="ECO:0000256" key="1">
    <source>
        <dbReference type="ARBA" id="ARBA00022679"/>
    </source>
</evidence>
<dbReference type="InterPro" id="IPR001969">
    <property type="entry name" value="Aspartic_peptidase_AS"/>
</dbReference>
<sequence>MSKNTNAGDSPDHEQFWCTKDAVPSFSGQDKTYPVSKWIQDIEDNGDIFQWSPTQQLLVARRSLTGTAALWFRAEKTFKTWEELKTAISKEFPDTLDQKTVHELMSARKKKPSESLLEYLYTMKELGKRGKMPDYIAIRYIVDGIPDLESNKIMLYGVTTYSDLKDKFKIYEMVKEKMKVRTLSMRSKQQAEAVSHTSHSDHYKPLQRRCFSCGDRSHMLDQCPHSGKGKKCFHCNDFGHISAECPSKKHANVTPSTSRTFSYTQSRKDGGGAERTTRTIERNEYQRSRSTPHEATPLPPKQTYFTTNECGAIDDVMHDVHVVNTDMKCATIHERNATYDSDSSNRSIDVVDQDVKDNNNIALFTSRSRQKPLKTVKICGKTAEALVDSGSDINLITDEWRRQLGLSVNNDSVLVSGLGLSIIKTSGSCTMDIIIDDKKYENVKFYVISKSEMPFCIILGNDFLQRVTMCMSGNSVWFGTKDDEWLNCMLSEVNVCSDFPSTDHIKDTESPDIEVTPSKTVNTITVLGLWWATPYSLTCN</sequence>
<dbReference type="CDD" id="cd00303">
    <property type="entry name" value="retropepsin_like"/>
    <property type="match status" value="1"/>
</dbReference>
<evidence type="ECO:0000313" key="8">
    <source>
        <dbReference type="EMBL" id="KAH9636575.1"/>
    </source>
</evidence>
<dbReference type="PROSITE" id="PS50158">
    <property type="entry name" value="ZF_CCHC"/>
    <property type="match status" value="2"/>
</dbReference>
<keyword evidence="1" id="KW-0808">Transferase</keyword>